<gene>
    <name evidence="2" type="ORF">K0M31_002277</name>
</gene>
<dbReference type="AlphaFoldDB" id="A0AA40GHA3"/>
<evidence type="ECO:0000313" key="2">
    <source>
        <dbReference type="EMBL" id="KAK1137783.1"/>
    </source>
</evidence>
<feature type="region of interest" description="Disordered" evidence="1">
    <location>
        <begin position="50"/>
        <end position="83"/>
    </location>
</feature>
<name>A0AA40GHA3_9HYME</name>
<sequence>MRKLIFFGRMSPEFPIGPNKESYLAEREPPSGLLPCETGAQFGVTLLHEGTTPPPLAEWRESRGNRQDPRSRQPGTPNPLLTA</sequence>
<dbReference type="EMBL" id="JAHYIQ010000001">
    <property type="protein sequence ID" value="KAK1137783.1"/>
    <property type="molecule type" value="Genomic_DNA"/>
</dbReference>
<keyword evidence="3" id="KW-1185">Reference proteome</keyword>
<evidence type="ECO:0000256" key="1">
    <source>
        <dbReference type="SAM" id="MobiDB-lite"/>
    </source>
</evidence>
<organism evidence="2 3">
    <name type="scientific">Melipona bicolor</name>
    <dbReference type="NCBI Taxonomy" id="60889"/>
    <lineage>
        <taxon>Eukaryota</taxon>
        <taxon>Metazoa</taxon>
        <taxon>Ecdysozoa</taxon>
        <taxon>Arthropoda</taxon>
        <taxon>Hexapoda</taxon>
        <taxon>Insecta</taxon>
        <taxon>Pterygota</taxon>
        <taxon>Neoptera</taxon>
        <taxon>Endopterygota</taxon>
        <taxon>Hymenoptera</taxon>
        <taxon>Apocrita</taxon>
        <taxon>Aculeata</taxon>
        <taxon>Apoidea</taxon>
        <taxon>Anthophila</taxon>
        <taxon>Apidae</taxon>
        <taxon>Melipona</taxon>
    </lineage>
</organism>
<comment type="caution">
    <text evidence="2">The sequence shown here is derived from an EMBL/GenBank/DDBJ whole genome shotgun (WGS) entry which is preliminary data.</text>
</comment>
<dbReference type="Proteomes" id="UP001177670">
    <property type="component" value="Unassembled WGS sequence"/>
</dbReference>
<evidence type="ECO:0000313" key="3">
    <source>
        <dbReference type="Proteomes" id="UP001177670"/>
    </source>
</evidence>
<protein>
    <submittedName>
        <fullName evidence="2">Uncharacterized protein</fullName>
    </submittedName>
</protein>
<accession>A0AA40GHA3</accession>
<reference evidence="2" key="1">
    <citation type="submission" date="2021-10" db="EMBL/GenBank/DDBJ databases">
        <title>Melipona bicolor Genome sequencing and assembly.</title>
        <authorList>
            <person name="Araujo N.S."/>
            <person name="Arias M.C."/>
        </authorList>
    </citation>
    <scope>NUCLEOTIDE SEQUENCE</scope>
    <source>
        <strain evidence="2">USP_2M_L1-L4_2017</strain>
        <tissue evidence="2">Whole body</tissue>
    </source>
</reference>
<feature type="compositionally biased region" description="Polar residues" evidence="1">
    <location>
        <begin position="73"/>
        <end position="83"/>
    </location>
</feature>
<feature type="compositionally biased region" description="Basic and acidic residues" evidence="1">
    <location>
        <begin position="58"/>
        <end position="71"/>
    </location>
</feature>
<proteinExistence type="predicted"/>